<dbReference type="SUPFAM" id="SSF55785">
    <property type="entry name" value="PYP-like sensor domain (PAS domain)"/>
    <property type="match status" value="1"/>
</dbReference>
<evidence type="ECO:0000256" key="1">
    <source>
        <dbReference type="SAM" id="MobiDB-lite"/>
    </source>
</evidence>
<dbReference type="AlphaFoldDB" id="A0A0R2D7C6"/>
<dbReference type="InterPro" id="IPR035965">
    <property type="entry name" value="PAS-like_dom_sf"/>
</dbReference>
<dbReference type="Gene3D" id="3.30.450.20">
    <property type="entry name" value="PAS domain"/>
    <property type="match status" value="1"/>
</dbReference>
<dbReference type="STRING" id="1423796.FC24_GL001787"/>
<proteinExistence type="predicted"/>
<keyword evidence="3" id="KW-1185">Reference proteome</keyword>
<evidence type="ECO:0000313" key="2">
    <source>
        <dbReference type="EMBL" id="KRM99951.1"/>
    </source>
</evidence>
<dbReference type="EMBL" id="AYYI01000005">
    <property type="protein sequence ID" value="KRM99951.1"/>
    <property type="molecule type" value="Genomic_DNA"/>
</dbReference>
<dbReference type="Pfam" id="PF13596">
    <property type="entry name" value="PAS_10"/>
    <property type="match status" value="1"/>
</dbReference>
<sequence>MTTNSHHLIAKGAVKMSEEKKQDDMVEDLNATGKIDTTIEGVSKSDDQWVEKAAKKVNAVEGNTYVKLDRGLLTVDQLNYFLNSMPLELTYADSNNQFLYYNNMMPTEKMLASRTPEQVGEALVNCHPKRAQKHVAQAIHALRTGETDEIKMRVPTGPDKCIMHYYRAMHDKKGDYAGVNEYVLDLMPVIKWYLEKTGQKLVADPDAGSSASLQDQPDDTSSASVDDEKKENLVDDASSASVND</sequence>
<dbReference type="Proteomes" id="UP000051638">
    <property type="component" value="Unassembled WGS sequence"/>
</dbReference>
<organism evidence="2 3">
    <name type="scientific">Loigolactobacillus rennini DSM 20253</name>
    <dbReference type="NCBI Taxonomy" id="1423796"/>
    <lineage>
        <taxon>Bacteria</taxon>
        <taxon>Bacillati</taxon>
        <taxon>Bacillota</taxon>
        <taxon>Bacilli</taxon>
        <taxon>Lactobacillales</taxon>
        <taxon>Lactobacillaceae</taxon>
        <taxon>Loigolactobacillus</taxon>
    </lineage>
</organism>
<accession>A0A0R2D7C6</accession>
<feature type="region of interest" description="Disordered" evidence="1">
    <location>
        <begin position="203"/>
        <end position="244"/>
    </location>
</feature>
<gene>
    <name evidence="2" type="ORF">FC24_GL001787</name>
</gene>
<protein>
    <submittedName>
        <fullName evidence="2">NADPH-dependent FMN reductase domain protein</fullName>
    </submittedName>
</protein>
<dbReference type="PATRIC" id="fig|1423796.3.peg.1815"/>
<evidence type="ECO:0000313" key="3">
    <source>
        <dbReference type="Proteomes" id="UP000051638"/>
    </source>
</evidence>
<comment type="caution">
    <text evidence="2">The sequence shown here is derived from an EMBL/GenBank/DDBJ whole genome shotgun (WGS) entry which is preliminary data.</text>
</comment>
<feature type="compositionally biased region" description="Polar residues" evidence="1">
    <location>
        <begin position="209"/>
        <end position="224"/>
    </location>
</feature>
<reference evidence="2 3" key="1">
    <citation type="journal article" date="2015" name="Genome Announc.">
        <title>Expanding the biotechnology potential of lactobacilli through comparative genomics of 213 strains and associated genera.</title>
        <authorList>
            <person name="Sun Z."/>
            <person name="Harris H.M."/>
            <person name="McCann A."/>
            <person name="Guo C."/>
            <person name="Argimon S."/>
            <person name="Zhang W."/>
            <person name="Yang X."/>
            <person name="Jeffery I.B."/>
            <person name="Cooney J.C."/>
            <person name="Kagawa T.F."/>
            <person name="Liu W."/>
            <person name="Song Y."/>
            <person name="Salvetti E."/>
            <person name="Wrobel A."/>
            <person name="Rasinkangas P."/>
            <person name="Parkhill J."/>
            <person name="Rea M.C."/>
            <person name="O'Sullivan O."/>
            <person name="Ritari J."/>
            <person name="Douillard F.P."/>
            <person name="Paul Ross R."/>
            <person name="Yang R."/>
            <person name="Briner A.E."/>
            <person name="Felis G.E."/>
            <person name="de Vos W.M."/>
            <person name="Barrangou R."/>
            <person name="Klaenhammer T.R."/>
            <person name="Caufield P.W."/>
            <person name="Cui Y."/>
            <person name="Zhang H."/>
            <person name="O'Toole P.W."/>
        </authorList>
    </citation>
    <scope>NUCLEOTIDE SEQUENCE [LARGE SCALE GENOMIC DNA]</scope>
    <source>
        <strain evidence="2 3">DSM 20253</strain>
    </source>
</reference>
<name>A0A0R2D7C6_9LACO</name>